<dbReference type="Proteomes" id="UP000192247">
    <property type="component" value="Unassembled WGS sequence"/>
</dbReference>
<dbReference type="EMBL" id="MNPL01008459">
    <property type="protein sequence ID" value="OQR74232.1"/>
    <property type="molecule type" value="Genomic_DNA"/>
</dbReference>
<gene>
    <name evidence="3" type="ORF">BIW11_09208</name>
</gene>
<dbReference type="PANTHER" id="PTHR12994">
    <property type="entry name" value="SECERNIN"/>
    <property type="match status" value="1"/>
</dbReference>
<keyword evidence="2" id="KW-0175">Coiled coil</keyword>
<dbReference type="GO" id="GO:0016805">
    <property type="term" value="F:dipeptidase activity"/>
    <property type="evidence" value="ECO:0007669"/>
    <property type="project" value="InterPro"/>
</dbReference>
<feature type="coiled-coil region" evidence="2">
    <location>
        <begin position="335"/>
        <end position="362"/>
    </location>
</feature>
<sequence>MMASKQPTSCDIFVVLTPAAAKNRVVFGKNSERPKGEVQEVKYFLAACHAAGSKLKCTFIEIDQVENTYAVVLSRPIWMWGAEMGANEHGVVIGNEAVWTKVKPEAMKEKKLLGMDLVRLGLERSKSARQAVDVITSLLEEYGQGGPCSQNDNLFYHNSFLIADNKEAYILETADTFWAAEKITSGYRNISNSLSIGTSFDLSSEGLKEKAQSEGLWDGSGEFDFSKVFSDHGAHGRFEAGKKLLETHASENGNFDVSQMVTILRQINQGQKSDQQTAVQSSQVSVLSGSGHSCHWFTGTCDPSQSLFKPFIFTEGVLNSKCIIADGDSTPLYRFHQKADHRDELQALLRDLEQRCIMEIEQILDCGAQPEELQELFKDACETEYKFYK</sequence>
<dbReference type="FunCoup" id="A0A1V9XLI3">
    <property type="interactions" value="11"/>
</dbReference>
<proteinExistence type="inferred from homology"/>
<evidence type="ECO:0000256" key="1">
    <source>
        <dbReference type="ARBA" id="ARBA00005705"/>
    </source>
</evidence>
<evidence type="ECO:0000313" key="3">
    <source>
        <dbReference type="EMBL" id="OQR74232.1"/>
    </source>
</evidence>
<dbReference type="Pfam" id="PF03577">
    <property type="entry name" value="Peptidase_C69"/>
    <property type="match status" value="1"/>
</dbReference>
<dbReference type="InParanoid" id="A0A1V9XLI3"/>
<evidence type="ECO:0000313" key="4">
    <source>
        <dbReference type="Proteomes" id="UP000192247"/>
    </source>
</evidence>
<dbReference type="Gene3D" id="3.60.60.10">
    <property type="entry name" value="Penicillin V Acylase, Chain A"/>
    <property type="match status" value="1"/>
</dbReference>
<dbReference type="PANTHER" id="PTHR12994:SF17">
    <property type="entry name" value="LD30995P"/>
    <property type="match status" value="1"/>
</dbReference>
<dbReference type="GO" id="GO:0006508">
    <property type="term" value="P:proteolysis"/>
    <property type="evidence" value="ECO:0007669"/>
    <property type="project" value="InterPro"/>
</dbReference>
<dbReference type="STRING" id="418985.A0A1V9XLI3"/>
<dbReference type="InterPro" id="IPR005322">
    <property type="entry name" value="Peptidase_C69"/>
</dbReference>
<reference evidence="3 4" key="1">
    <citation type="journal article" date="2017" name="Gigascience">
        <title>Draft genome of the honey bee ectoparasitic mite, Tropilaelaps mercedesae, is shaped by the parasitic life history.</title>
        <authorList>
            <person name="Dong X."/>
            <person name="Armstrong S.D."/>
            <person name="Xia D."/>
            <person name="Makepeace B.L."/>
            <person name="Darby A.C."/>
            <person name="Kadowaki T."/>
        </authorList>
    </citation>
    <scope>NUCLEOTIDE SEQUENCE [LARGE SCALE GENOMIC DNA]</scope>
    <source>
        <strain evidence="3">Wuxi-XJTLU</strain>
    </source>
</reference>
<evidence type="ECO:0000256" key="2">
    <source>
        <dbReference type="SAM" id="Coils"/>
    </source>
</evidence>
<dbReference type="GO" id="GO:0070004">
    <property type="term" value="F:cysteine-type exopeptidase activity"/>
    <property type="evidence" value="ECO:0007669"/>
    <property type="project" value="InterPro"/>
</dbReference>
<comment type="similarity">
    <text evidence="1">Belongs to the peptidase C69 family. Secernin subfamily.</text>
</comment>
<organism evidence="3 4">
    <name type="scientific">Tropilaelaps mercedesae</name>
    <dbReference type="NCBI Taxonomy" id="418985"/>
    <lineage>
        <taxon>Eukaryota</taxon>
        <taxon>Metazoa</taxon>
        <taxon>Ecdysozoa</taxon>
        <taxon>Arthropoda</taxon>
        <taxon>Chelicerata</taxon>
        <taxon>Arachnida</taxon>
        <taxon>Acari</taxon>
        <taxon>Parasitiformes</taxon>
        <taxon>Mesostigmata</taxon>
        <taxon>Gamasina</taxon>
        <taxon>Dermanyssoidea</taxon>
        <taxon>Laelapidae</taxon>
        <taxon>Tropilaelaps</taxon>
    </lineage>
</organism>
<dbReference type="OrthoDB" id="5175656at2759"/>
<comment type="caution">
    <text evidence="3">The sequence shown here is derived from an EMBL/GenBank/DDBJ whole genome shotgun (WGS) entry which is preliminary data.</text>
</comment>
<keyword evidence="4" id="KW-1185">Reference proteome</keyword>
<dbReference type="AlphaFoldDB" id="A0A1V9XLI3"/>
<protein>
    <submittedName>
        <fullName evidence="3">Secernin-2-like</fullName>
    </submittedName>
</protein>
<accession>A0A1V9XLI3</accession>
<name>A0A1V9XLI3_9ACAR</name>